<comment type="function">
    <text evidence="9">Regulatory subunit of the SLX1-SLX4 structure-specific endonuclease that resolves DNA secondary structures generated during DNA repair and recombination. Has endonuclease activity towards branched DNA substrates, introducing single-strand cuts in duplex DNA close to junctions with ss-DNA.</text>
</comment>
<feature type="region of interest" description="Disordered" evidence="10">
    <location>
        <begin position="478"/>
        <end position="501"/>
    </location>
</feature>
<dbReference type="Proteomes" id="UP000019471">
    <property type="component" value="Unassembled WGS sequence"/>
</dbReference>
<protein>
    <recommendedName>
        <fullName evidence="8 9">Structure-specific endonuclease subunit SLX4</fullName>
    </recommendedName>
</protein>
<feature type="compositionally biased region" description="Basic residues" evidence="10">
    <location>
        <begin position="645"/>
        <end position="654"/>
    </location>
</feature>
<evidence type="ECO:0000256" key="3">
    <source>
        <dbReference type="ARBA" id="ARBA00022553"/>
    </source>
</evidence>
<comment type="similarity">
    <text evidence="2 9">Belongs to the SLX4 family.</text>
</comment>
<evidence type="ECO:0000256" key="7">
    <source>
        <dbReference type="ARBA" id="ARBA00023242"/>
    </source>
</evidence>
<dbReference type="GO" id="GO:0006260">
    <property type="term" value="P:DNA replication"/>
    <property type="evidence" value="ECO:0007669"/>
    <property type="project" value="InterPro"/>
</dbReference>
<dbReference type="eggNOG" id="ENOG502S832">
    <property type="taxonomic scope" value="Eukaryota"/>
</dbReference>
<dbReference type="Pfam" id="PF09494">
    <property type="entry name" value="Slx4"/>
    <property type="match status" value="1"/>
</dbReference>
<dbReference type="STRING" id="1182543.W9WF61"/>
<feature type="compositionally biased region" description="Polar residues" evidence="10">
    <location>
        <begin position="753"/>
        <end position="769"/>
    </location>
</feature>
<feature type="compositionally biased region" description="Polar residues" evidence="10">
    <location>
        <begin position="524"/>
        <end position="541"/>
    </location>
</feature>
<dbReference type="InterPro" id="IPR027784">
    <property type="entry name" value="Slx4_ascomycetes"/>
</dbReference>
<feature type="region of interest" description="Disordered" evidence="10">
    <location>
        <begin position="83"/>
        <end position="201"/>
    </location>
</feature>
<feature type="compositionally biased region" description="Basic and acidic residues" evidence="10">
    <location>
        <begin position="104"/>
        <end position="125"/>
    </location>
</feature>
<evidence type="ECO:0000256" key="6">
    <source>
        <dbReference type="ARBA" id="ARBA00023204"/>
    </source>
</evidence>
<name>W9WF61_9EURO</name>
<dbReference type="CDD" id="cd22999">
    <property type="entry name" value="SAP_SLX4"/>
    <property type="match status" value="1"/>
</dbReference>
<keyword evidence="7 9" id="KW-0539">Nucleus</keyword>
<feature type="region of interest" description="Disordered" evidence="10">
    <location>
        <begin position="516"/>
        <end position="566"/>
    </location>
</feature>
<comment type="subunit">
    <text evidence="9">Forms a heterodimer with SLX1.</text>
</comment>
<dbReference type="AlphaFoldDB" id="W9WF61"/>
<keyword evidence="4 9" id="KW-0227">DNA damage</keyword>
<gene>
    <name evidence="9" type="primary">SLX4</name>
    <name evidence="11" type="ORF">A1O5_10238</name>
</gene>
<feature type="region of interest" description="Disordered" evidence="10">
    <location>
        <begin position="333"/>
        <end position="358"/>
    </location>
</feature>
<proteinExistence type="inferred from homology"/>
<feature type="region of interest" description="Disordered" evidence="10">
    <location>
        <begin position="403"/>
        <end position="423"/>
    </location>
</feature>
<dbReference type="GO" id="GO:0017108">
    <property type="term" value="F:5'-flap endonuclease activity"/>
    <property type="evidence" value="ECO:0007669"/>
    <property type="project" value="InterPro"/>
</dbReference>
<keyword evidence="5 9" id="KW-0233">DNA recombination</keyword>
<dbReference type="EMBL" id="AMGX01000019">
    <property type="protein sequence ID" value="EXJ66568.1"/>
    <property type="molecule type" value="Genomic_DNA"/>
</dbReference>
<evidence type="ECO:0000256" key="1">
    <source>
        <dbReference type="ARBA" id="ARBA00004123"/>
    </source>
</evidence>
<feature type="compositionally biased region" description="Basic and acidic residues" evidence="10">
    <location>
        <begin position="192"/>
        <end position="201"/>
    </location>
</feature>
<sequence>MSAAVVILSSSPPRTFARSPTLAETPPPLRSPRTLSTSEAIDLKQFKISRQVRDGLSGGFSSARAMLTTKVGAENIPLLSPRKDAFKAKSSPQTDELAGNSLERATRGKKEGGTQAEEPSKHFEFSESFTPKPNPRPKTSHAIKPLNIEASETGPKQSGDGRGLQMSRHSRSPFSPKKAIPRRLDWTPVKPKPHDLETPQSEDRAVGFSNDLMKSYAFSPAATVAMEKTATKPETNQERPNRRRIDLVMITEARPAPSLLTFKTCKGLVKGVSNGKAKPPAKKALTITGLATSHYGESRQKETKLPPMLEYLTATQVGAGSEADSVMDVSLKVSKSKVPSRRPRPTKKAPAKTRLKSPTSAIKSNLKQPFLFGPASQLARDESPTLTRDTLEALKRSECLSSDPISPLSTQPISIESTSPKACRGTGRFVKRRNLWGAAGRDEDNALLQVDTVDLTDSPAVRLALAGKDVLLQSIGPNRQDIDTLDNGPPGSPSRAPPPNAKEVESLIDIDDIVTPRLPKSIKPPTQTRARLYHTSRTLKQPQKAAEISQQDSEAHSEAKSAVSNPPPIMPSYVGFSDHELRKQITAYGFKAVKKREAMIELLERCWESKHGVQHPYDDESASVNATTHADLLSKIHDVSTRPVPKLKKSRAKRKSESGDMSTAEEPKKRKKAATKSSEPAQKEGKAARKRASKTLSDENVVDVDELDEFDNHNIEEKHKSEPLGLPNEPERPQSKLRPTAQKPLTPPPTVPQEKSTPSQACQSSRAQSVNNISRLDGPAAEGPELTPQQTPASNIISQIDAAISRHPETQSKDGESRNHQRSPTWHEKILMYDPIVLEELTVWLNTEGLNAIGEDREVSLLEVRAWCEQNGVCCYGVTGGWRGRSRPS</sequence>
<feature type="compositionally biased region" description="Basic residues" evidence="10">
    <location>
        <begin position="334"/>
        <end position="355"/>
    </location>
</feature>
<evidence type="ECO:0000256" key="9">
    <source>
        <dbReference type="HAMAP-Rule" id="MF_03110"/>
    </source>
</evidence>
<evidence type="ECO:0000256" key="2">
    <source>
        <dbReference type="ARBA" id="ARBA00006661"/>
    </source>
</evidence>
<evidence type="ECO:0000313" key="12">
    <source>
        <dbReference type="Proteomes" id="UP000019471"/>
    </source>
</evidence>
<accession>W9WF61</accession>
<dbReference type="GeneID" id="19194932"/>
<dbReference type="HOGENOM" id="CLU_318854_0_0_1"/>
<dbReference type="InterPro" id="IPR018574">
    <property type="entry name" value="Structure-sp_endonuc_su_Slx4"/>
</dbReference>
<dbReference type="HAMAP" id="MF_03110">
    <property type="entry name" value="Endonuc_su_Slx4"/>
    <property type="match status" value="1"/>
</dbReference>
<dbReference type="RefSeq" id="XP_007749005.1">
    <property type="nucleotide sequence ID" value="XM_007750815.1"/>
</dbReference>
<evidence type="ECO:0000256" key="4">
    <source>
        <dbReference type="ARBA" id="ARBA00022763"/>
    </source>
</evidence>
<feature type="compositionally biased region" description="Polar residues" evidence="10">
    <location>
        <begin position="403"/>
        <end position="420"/>
    </location>
</feature>
<dbReference type="GO" id="GO:0006310">
    <property type="term" value="P:DNA recombination"/>
    <property type="evidence" value="ECO:0007669"/>
    <property type="project" value="UniProtKB-UniRule"/>
</dbReference>
<comment type="PTM">
    <text evidence="9">Phosphorylated in response to DNA damage.</text>
</comment>
<feature type="region of interest" description="Disordered" evidence="10">
    <location>
        <begin position="636"/>
        <end position="769"/>
    </location>
</feature>
<keyword evidence="12" id="KW-1185">Reference proteome</keyword>
<keyword evidence="6 9" id="KW-0234">DNA repair</keyword>
<evidence type="ECO:0000256" key="8">
    <source>
        <dbReference type="ARBA" id="ARBA00029496"/>
    </source>
</evidence>
<evidence type="ECO:0000256" key="5">
    <source>
        <dbReference type="ARBA" id="ARBA00023172"/>
    </source>
</evidence>
<dbReference type="GO" id="GO:0033557">
    <property type="term" value="C:Slx1-Slx4 complex"/>
    <property type="evidence" value="ECO:0007669"/>
    <property type="project" value="UniProtKB-UniRule"/>
</dbReference>
<evidence type="ECO:0000313" key="11">
    <source>
        <dbReference type="EMBL" id="EXJ66568.1"/>
    </source>
</evidence>
<feature type="compositionally biased region" description="Basic and acidic residues" evidence="10">
    <location>
        <begin position="710"/>
        <end position="722"/>
    </location>
</feature>
<evidence type="ECO:0000256" key="10">
    <source>
        <dbReference type="SAM" id="MobiDB-lite"/>
    </source>
</evidence>
<dbReference type="OrthoDB" id="5349119at2759"/>
<reference evidence="11 12" key="1">
    <citation type="submission" date="2013-03" db="EMBL/GenBank/DDBJ databases">
        <title>The Genome Sequence of Cladophialophora psammophila CBS 110553.</title>
        <authorList>
            <consortium name="The Broad Institute Genomics Platform"/>
            <person name="Cuomo C."/>
            <person name="de Hoog S."/>
            <person name="Gorbushina A."/>
            <person name="Walker B."/>
            <person name="Young S.K."/>
            <person name="Zeng Q."/>
            <person name="Gargeya S."/>
            <person name="Fitzgerald M."/>
            <person name="Haas B."/>
            <person name="Abouelleil A."/>
            <person name="Allen A.W."/>
            <person name="Alvarado L."/>
            <person name="Arachchi H.M."/>
            <person name="Berlin A.M."/>
            <person name="Chapman S.B."/>
            <person name="Gainer-Dewar J."/>
            <person name="Goldberg J."/>
            <person name="Griggs A."/>
            <person name="Gujja S."/>
            <person name="Hansen M."/>
            <person name="Howarth C."/>
            <person name="Imamovic A."/>
            <person name="Ireland A."/>
            <person name="Larimer J."/>
            <person name="McCowan C."/>
            <person name="Murphy C."/>
            <person name="Pearson M."/>
            <person name="Poon T.W."/>
            <person name="Priest M."/>
            <person name="Roberts A."/>
            <person name="Saif S."/>
            <person name="Shea T."/>
            <person name="Sisk P."/>
            <person name="Sykes S."/>
            <person name="Wortman J."/>
            <person name="Nusbaum C."/>
            <person name="Birren B."/>
        </authorList>
    </citation>
    <scope>NUCLEOTIDE SEQUENCE [LARGE SCALE GENOMIC DNA]</scope>
    <source>
        <strain evidence="11 12">CBS 110553</strain>
    </source>
</reference>
<keyword evidence="3 9" id="KW-0597">Phosphoprotein</keyword>
<comment type="subcellular location">
    <subcellularLocation>
        <location evidence="1 9">Nucleus</location>
    </subcellularLocation>
</comment>
<comment type="caution">
    <text evidence="11">The sequence shown here is derived from an EMBL/GenBank/DDBJ whole genome shotgun (WGS) entry which is preliminary data.</text>
</comment>
<dbReference type="GO" id="GO:0006281">
    <property type="term" value="P:DNA repair"/>
    <property type="evidence" value="ECO:0007669"/>
    <property type="project" value="UniProtKB-UniRule"/>
</dbReference>
<feature type="compositionally biased region" description="Pro residues" evidence="10">
    <location>
        <begin position="490"/>
        <end position="500"/>
    </location>
</feature>
<organism evidence="11 12">
    <name type="scientific">Cladophialophora psammophila CBS 110553</name>
    <dbReference type="NCBI Taxonomy" id="1182543"/>
    <lineage>
        <taxon>Eukaryota</taxon>
        <taxon>Fungi</taxon>
        <taxon>Dikarya</taxon>
        <taxon>Ascomycota</taxon>
        <taxon>Pezizomycotina</taxon>
        <taxon>Eurotiomycetes</taxon>
        <taxon>Chaetothyriomycetidae</taxon>
        <taxon>Chaetothyriales</taxon>
        <taxon>Herpotrichiellaceae</taxon>
        <taxon>Cladophialophora</taxon>
    </lineage>
</organism>
<feature type="region of interest" description="Disordered" evidence="10">
    <location>
        <begin position="1"/>
        <end position="37"/>
    </location>
</feature>
<feature type="compositionally biased region" description="Acidic residues" evidence="10">
    <location>
        <begin position="700"/>
        <end position="709"/>
    </location>
</feature>